<name>W2XEQ2_PHYNI</name>
<gene>
    <name evidence="2" type="ORF">F441_05109</name>
</gene>
<dbReference type="Proteomes" id="UP000018958">
    <property type="component" value="Unassembled WGS sequence"/>
</dbReference>
<feature type="compositionally biased region" description="Basic and acidic residues" evidence="1">
    <location>
        <begin position="9"/>
        <end position="20"/>
    </location>
</feature>
<evidence type="ECO:0000313" key="3">
    <source>
        <dbReference type="Proteomes" id="UP000018958"/>
    </source>
</evidence>
<dbReference type="AlphaFoldDB" id="W2XEQ2"/>
<dbReference type="EMBL" id="ANIX01001079">
    <property type="protein sequence ID" value="ETP21375.1"/>
    <property type="molecule type" value="Genomic_DNA"/>
</dbReference>
<sequence length="162" mass="18872">MHPSSPYPSREERQRQRDAFRSYCPDPQGVPDHLKPNHQALRQYEQAFEVLVFFLGAPWTLWTVWRELLRHVPYGTVGNAVQTYFYGEYLWLGRDGSRTLQKVEGGHLYFPELVRQLNMQRGRHTLAYMVSAGTSRHVGPRCYVATTHLKCRCKSSTCVMKP</sequence>
<evidence type="ECO:0000313" key="2">
    <source>
        <dbReference type="EMBL" id="ETP21375.1"/>
    </source>
</evidence>
<feature type="region of interest" description="Disordered" evidence="1">
    <location>
        <begin position="1"/>
        <end position="32"/>
    </location>
</feature>
<reference evidence="2 3" key="1">
    <citation type="submission" date="2013-11" db="EMBL/GenBank/DDBJ databases">
        <title>The Genome Sequence of Phytophthora parasitica CJ01A1.</title>
        <authorList>
            <consortium name="The Broad Institute Genomics Platform"/>
            <person name="Russ C."/>
            <person name="Tyler B."/>
            <person name="Panabieres F."/>
            <person name="Shan W."/>
            <person name="Tripathy S."/>
            <person name="Grunwald N."/>
            <person name="Machado M."/>
            <person name="Johnson C.S."/>
            <person name="Walker B."/>
            <person name="Young S.K."/>
            <person name="Zeng Q."/>
            <person name="Gargeya S."/>
            <person name="Fitzgerald M."/>
            <person name="Haas B."/>
            <person name="Abouelleil A."/>
            <person name="Allen A.W."/>
            <person name="Alvarado L."/>
            <person name="Arachchi H.M."/>
            <person name="Berlin A.M."/>
            <person name="Chapman S.B."/>
            <person name="Gainer-Dewar J."/>
            <person name="Goldberg J."/>
            <person name="Griggs A."/>
            <person name="Gujja S."/>
            <person name="Hansen M."/>
            <person name="Howarth C."/>
            <person name="Imamovic A."/>
            <person name="Ireland A."/>
            <person name="Larimer J."/>
            <person name="McCowan C."/>
            <person name="Murphy C."/>
            <person name="Pearson M."/>
            <person name="Poon T.W."/>
            <person name="Priest M."/>
            <person name="Roberts A."/>
            <person name="Saif S."/>
            <person name="Shea T."/>
            <person name="Sisk P."/>
            <person name="Sykes S."/>
            <person name="Wortman J."/>
            <person name="Nusbaum C."/>
            <person name="Birren B."/>
        </authorList>
    </citation>
    <scope>NUCLEOTIDE SEQUENCE [LARGE SCALE GENOMIC DNA]</scope>
    <source>
        <strain evidence="2 3">CJ01A1</strain>
    </source>
</reference>
<organism evidence="2 3">
    <name type="scientific">Phytophthora nicotianae CJ01A1</name>
    <dbReference type="NCBI Taxonomy" id="1317063"/>
    <lineage>
        <taxon>Eukaryota</taxon>
        <taxon>Sar</taxon>
        <taxon>Stramenopiles</taxon>
        <taxon>Oomycota</taxon>
        <taxon>Peronosporomycetes</taxon>
        <taxon>Peronosporales</taxon>
        <taxon>Peronosporaceae</taxon>
        <taxon>Phytophthora</taxon>
    </lineage>
</organism>
<comment type="caution">
    <text evidence="2">The sequence shown here is derived from an EMBL/GenBank/DDBJ whole genome shotgun (WGS) entry which is preliminary data.</text>
</comment>
<evidence type="ECO:0000256" key="1">
    <source>
        <dbReference type="SAM" id="MobiDB-lite"/>
    </source>
</evidence>
<accession>W2XEQ2</accession>
<protein>
    <submittedName>
        <fullName evidence="2">Uncharacterized protein</fullName>
    </submittedName>
</protein>
<proteinExistence type="predicted"/>